<dbReference type="InterPro" id="IPR013429">
    <property type="entry name" value="Regulatory_FmdB_Zinc_ribbon"/>
</dbReference>
<protein>
    <submittedName>
        <fullName evidence="3">Zinc ribbon domain-containing protein</fullName>
    </submittedName>
</protein>
<comment type="caution">
    <text evidence="3">The sequence shown here is derived from an EMBL/GenBank/DDBJ whole genome shotgun (WGS) entry which is preliminary data.</text>
</comment>
<feature type="region of interest" description="Disordered" evidence="1">
    <location>
        <begin position="56"/>
        <end position="94"/>
    </location>
</feature>
<dbReference type="NCBIfam" id="TIGR02605">
    <property type="entry name" value="CxxC_CxxC_SSSS"/>
    <property type="match status" value="1"/>
</dbReference>
<dbReference type="Pfam" id="PF09723">
    <property type="entry name" value="Zn_ribbon_8"/>
    <property type="match status" value="1"/>
</dbReference>
<keyword evidence="4" id="KW-1185">Reference proteome</keyword>
<proteinExistence type="predicted"/>
<evidence type="ECO:0000313" key="3">
    <source>
        <dbReference type="EMBL" id="MCH6171743.1"/>
    </source>
</evidence>
<evidence type="ECO:0000256" key="1">
    <source>
        <dbReference type="SAM" id="MobiDB-lite"/>
    </source>
</evidence>
<evidence type="ECO:0000259" key="2">
    <source>
        <dbReference type="SMART" id="SM00834"/>
    </source>
</evidence>
<dbReference type="EMBL" id="JAKXMK010000048">
    <property type="protein sequence ID" value="MCH6171743.1"/>
    <property type="molecule type" value="Genomic_DNA"/>
</dbReference>
<sequence>MPTYAYRCPSGDDFELVRPMAEAADPASCPDCGEAARRVFGGPALRRLDPSLRRALDAGEQSADSPPVVTSVPGRSRRATPVTRDPRHARLPRP</sequence>
<dbReference type="RefSeq" id="WP_241042543.1">
    <property type="nucleotide sequence ID" value="NZ_BAAAJF010000074.1"/>
</dbReference>
<feature type="domain" description="Putative regulatory protein FmdB zinc ribbon" evidence="2">
    <location>
        <begin position="1"/>
        <end position="41"/>
    </location>
</feature>
<evidence type="ECO:0000313" key="4">
    <source>
        <dbReference type="Proteomes" id="UP001299970"/>
    </source>
</evidence>
<gene>
    <name evidence="3" type="ORF">MMF94_39160</name>
</gene>
<dbReference type="Proteomes" id="UP001299970">
    <property type="component" value="Unassembled WGS sequence"/>
</dbReference>
<reference evidence="3 4" key="1">
    <citation type="submission" date="2022-03" db="EMBL/GenBank/DDBJ databases">
        <title>Pseudonocardia alaer sp. nov., a novel actinomycete isolated from reed forest soil.</title>
        <authorList>
            <person name="Wang L."/>
        </authorList>
    </citation>
    <scope>NUCLEOTIDE SEQUENCE [LARGE SCALE GENOMIC DNA]</scope>
    <source>
        <strain evidence="3 4">Y-16303</strain>
    </source>
</reference>
<organism evidence="3 4">
    <name type="scientific">Pseudonocardia alaniniphila</name>
    <dbReference type="NCBI Taxonomy" id="75291"/>
    <lineage>
        <taxon>Bacteria</taxon>
        <taxon>Bacillati</taxon>
        <taxon>Actinomycetota</taxon>
        <taxon>Actinomycetes</taxon>
        <taxon>Pseudonocardiales</taxon>
        <taxon>Pseudonocardiaceae</taxon>
        <taxon>Pseudonocardia</taxon>
    </lineage>
</organism>
<accession>A0ABS9TTS2</accession>
<dbReference type="SMART" id="SM00834">
    <property type="entry name" value="CxxC_CXXC_SSSS"/>
    <property type="match status" value="1"/>
</dbReference>
<name>A0ABS9TTS2_9PSEU</name>